<comment type="caution">
    <text evidence="8">The sequence shown here is derived from an EMBL/GenBank/DDBJ whole genome shotgun (WGS) entry which is preliminary data.</text>
</comment>
<dbReference type="AlphaFoldDB" id="S7KMB4"/>
<organism evidence="8 9">
    <name type="scientific">Chlamydia ibidis</name>
    <dbReference type="NCBI Taxonomy" id="1405396"/>
    <lineage>
        <taxon>Bacteria</taxon>
        <taxon>Pseudomonadati</taxon>
        <taxon>Chlamydiota</taxon>
        <taxon>Chlamydiia</taxon>
        <taxon>Chlamydiales</taxon>
        <taxon>Chlamydiaceae</taxon>
        <taxon>Chlamydia/Chlamydophila group</taxon>
        <taxon>Chlamydia</taxon>
    </lineage>
</organism>
<keyword evidence="5" id="KW-0732">Signal</keyword>
<dbReference type="Proteomes" id="UP000016200">
    <property type="component" value="Unassembled WGS sequence"/>
</dbReference>
<gene>
    <name evidence="8" type="ORF">CP10139811_1500A</name>
</gene>
<keyword evidence="4" id="KW-0964">Secreted</keyword>
<sequence length="376" mass="37641">MSSALMTTSNIGFANAQVIGPSHSVNGGTSTNLNQTAYTCYGDICFSNLNLTSSSCFSSTSGLTLTGNSDSICFQYITSSSPGIVNSTGGNVTISGFSDFLCSNAKTKGAICCCDSSSSTVRTFSMSGNGSVSFLNNTGDTKGGAICANTINFTSGGKTIFSGNTISGSSGIGGAICLDGISGSTCTLSAQGGDIIFYGNSATDASAKGGAIGLKGNNGNCTLDANSGNIIFDGNTIKSTGTERNAIDLGNSTENHSFKAKEGYSIYFYDTVTGGGSTGEVGINETGYTGSVIFSGEKLTTETTKFSQPLKIKAGSLVLKDGVTVEAKQVTQTDANSTVVMDLGTTLKGTDSSAGTVSLPNLAINIASLGGGGGPP</sequence>
<evidence type="ECO:0000256" key="5">
    <source>
        <dbReference type="ARBA" id="ARBA00022729"/>
    </source>
</evidence>
<dbReference type="InterPro" id="IPR003368">
    <property type="entry name" value="POMP_repeat"/>
</dbReference>
<dbReference type="EMBL" id="ATNB01000026">
    <property type="protein sequence ID" value="EPP35590.1"/>
    <property type="molecule type" value="Genomic_DNA"/>
</dbReference>
<evidence type="ECO:0000313" key="9">
    <source>
        <dbReference type="Proteomes" id="UP000016200"/>
    </source>
</evidence>
<reference evidence="8 9" key="1">
    <citation type="submission" date="2013-04" db="EMBL/GenBank/DDBJ databases">
        <title>Genome sequence of Chlamydia psittaci 10-1398/11.</title>
        <authorList>
            <person name="Huot-Creasy H."/>
            <person name="McCracken C.L."/>
            <person name="Humphries M."/>
            <person name="Sachse K."/>
            <person name="Laroucau K."/>
            <person name="Bavoil P."/>
            <person name="Myers G.S."/>
        </authorList>
    </citation>
    <scope>NUCLEOTIDE SEQUENCE [LARGE SCALE GENOMIC DNA]</scope>
    <source>
        <strain evidence="8 9">10_1398_11</strain>
    </source>
</reference>
<dbReference type="NCBIfam" id="TIGR01376">
    <property type="entry name" value="POMP_repeat"/>
    <property type="match status" value="1"/>
</dbReference>
<accession>S7KMB4</accession>
<proteinExistence type="predicted"/>
<evidence type="ECO:0000256" key="7">
    <source>
        <dbReference type="ARBA" id="ARBA00023237"/>
    </source>
</evidence>
<feature type="non-terminal residue" evidence="8">
    <location>
        <position position="376"/>
    </location>
</feature>
<comment type="subcellular location">
    <subcellularLocation>
        <location evidence="1">Cell envelope</location>
    </subcellularLocation>
    <subcellularLocation>
        <location evidence="2">Cell outer membrane</location>
    </subcellularLocation>
    <subcellularLocation>
        <location evidence="3">Secreted</location>
    </subcellularLocation>
</comment>
<evidence type="ECO:0000256" key="3">
    <source>
        <dbReference type="ARBA" id="ARBA00004613"/>
    </source>
</evidence>
<dbReference type="eggNOG" id="COG4625">
    <property type="taxonomic scope" value="Bacteria"/>
</dbReference>
<evidence type="ECO:0000313" key="8">
    <source>
        <dbReference type="EMBL" id="EPP35590.1"/>
    </source>
</evidence>
<evidence type="ECO:0000256" key="6">
    <source>
        <dbReference type="ARBA" id="ARBA00023136"/>
    </source>
</evidence>
<keyword evidence="6" id="KW-0472">Membrane</keyword>
<protein>
    <submittedName>
        <fullName evidence="8">Chlamydia polymorphic membrane middle domain protein</fullName>
    </submittedName>
</protein>
<evidence type="ECO:0000256" key="4">
    <source>
        <dbReference type="ARBA" id="ARBA00022525"/>
    </source>
</evidence>
<evidence type="ECO:0000256" key="1">
    <source>
        <dbReference type="ARBA" id="ARBA00004196"/>
    </source>
</evidence>
<name>S7KMB4_9CHLA</name>
<dbReference type="HOGENOM" id="CLU_004549_0_1_0"/>
<dbReference type="GO" id="GO:0009279">
    <property type="term" value="C:cell outer membrane"/>
    <property type="evidence" value="ECO:0007669"/>
    <property type="project" value="UniProtKB-SubCell"/>
</dbReference>
<evidence type="ECO:0000256" key="2">
    <source>
        <dbReference type="ARBA" id="ARBA00004442"/>
    </source>
</evidence>
<dbReference type="GO" id="GO:0005576">
    <property type="term" value="C:extracellular region"/>
    <property type="evidence" value="ECO:0007669"/>
    <property type="project" value="UniProtKB-SubCell"/>
</dbReference>
<keyword evidence="7" id="KW-0998">Cell outer membrane</keyword>